<dbReference type="InterPro" id="IPR016024">
    <property type="entry name" value="ARM-type_fold"/>
</dbReference>
<feature type="non-terminal residue" evidence="1">
    <location>
        <position position="130"/>
    </location>
</feature>
<evidence type="ECO:0000313" key="2">
    <source>
        <dbReference type="Proteomes" id="UP000035088"/>
    </source>
</evidence>
<gene>
    <name evidence="1" type="ORF">GOARA_022_00010</name>
</gene>
<sequence length="130" mass="14087">MAASAAEIRAAVLAVADPERAASSAWFFKTGPGEYGEGDVFAGVPVPVLRRLARGFRGVSPSTVTELLADETHEIRLLALILMVREFADRAQNSADRAHNPADRAQHLADRAQNSADRAQWVQCYRDAIA</sequence>
<proteinExistence type="predicted"/>
<name>G7GZA0_9ACTN</name>
<evidence type="ECO:0008006" key="3">
    <source>
        <dbReference type="Google" id="ProtNLM"/>
    </source>
</evidence>
<dbReference type="RefSeq" id="WP_007321002.1">
    <property type="nucleotide sequence ID" value="NZ_BAEE01000022.1"/>
</dbReference>
<dbReference type="EMBL" id="BAEE01000022">
    <property type="protein sequence ID" value="GAB08925.1"/>
    <property type="molecule type" value="Genomic_DNA"/>
</dbReference>
<keyword evidence="2" id="KW-1185">Reference proteome</keyword>
<comment type="caution">
    <text evidence="1">The sequence shown here is derived from an EMBL/GenBank/DDBJ whole genome shotgun (WGS) entry which is preliminary data.</text>
</comment>
<dbReference type="SUPFAM" id="SSF48371">
    <property type="entry name" value="ARM repeat"/>
    <property type="match status" value="1"/>
</dbReference>
<dbReference type="STRING" id="1073574.GOARA_022_00010"/>
<dbReference type="OrthoDB" id="9775346at2"/>
<dbReference type="AlphaFoldDB" id="G7GZA0"/>
<reference evidence="1 2" key="1">
    <citation type="submission" date="2011-11" db="EMBL/GenBank/DDBJ databases">
        <title>Whole genome shotgun sequence of Gordonia araii NBRC 100433.</title>
        <authorList>
            <person name="Yoshida Y."/>
            <person name="Hosoyama A."/>
            <person name="Tsuchikane K."/>
            <person name="Katsumata H."/>
            <person name="Yamazaki S."/>
            <person name="Fujita N."/>
        </authorList>
    </citation>
    <scope>NUCLEOTIDE SEQUENCE [LARGE SCALE GENOMIC DNA]</scope>
    <source>
        <strain evidence="1 2">NBRC 100433</strain>
    </source>
</reference>
<dbReference type="Pfam" id="PF08713">
    <property type="entry name" value="DNA_alkylation"/>
    <property type="match status" value="1"/>
</dbReference>
<evidence type="ECO:0000313" key="1">
    <source>
        <dbReference type="EMBL" id="GAB08925.1"/>
    </source>
</evidence>
<organism evidence="1 2">
    <name type="scientific">Gordonia araii NBRC 100433</name>
    <dbReference type="NCBI Taxonomy" id="1073574"/>
    <lineage>
        <taxon>Bacteria</taxon>
        <taxon>Bacillati</taxon>
        <taxon>Actinomycetota</taxon>
        <taxon>Actinomycetes</taxon>
        <taxon>Mycobacteriales</taxon>
        <taxon>Gordoniaceae</taxon>
        <taxon>Gordonia</taxon>
    </lineage>
</organism>
<accession>G7GZA0</accession>
<dbReference type="InterPro" id="IPR014825">
    <property type="entry name" value="DNA_alkylation"/>
</dbReference>
<protein>
    <recommendedName>
        <fullName evidence="3">DNA alkylation repair enzyme</fullName>
    </recommendedName>
</protein>
<dbReference type="Proteomes" id="UP000035088">
    <property type="component" value="Unassembled WGS sequence"/>
</dbReference>
<dbReference type="Gene3D" id="1.25.10.90">
    <property type="match status" value="1"/>
</dbReference>